<dbReference type="EMBL" id="SNZK01000001">
    <property type="protein sequence ID" value="TDR55750.1"/>
    <property type="molecule type" value="Genomic_DNA"/>
</dbReference>
<dbReference type="InterPro" id="IPR027994">
    <property type="entry name" value="WxL_dom"/>
</dbReference>
<gene>
    <name evidence="3" type="ORF">DFP96_101693</name>
</gene>
<dbReference type="STRING" id="1265846.PROCOU_10281"/>
<sequence length="243" mass="25153">MKLTKFVVVGMVTVATFVGTGTGTIASAADGGTLGSKADVSFIPNDTITNPVDPTDPGNPEVVVPVDPDHPAGTAGPLSIDYISNIHFGEQKISGNNEVYSAKLDQIKVGAAETVKDIPNYIQITDNRGSNAGWHLTVKQDGQFVNGTSELVGAVLSFENPTLNSASESDAPTASGFTLDPAGTSSDVMSAEEDQGMGTWVDMFGADATEAADSIKLSVPGKTSKIPGKYEATLTWELTDTPA</sequence>
<protein>
    <submittedName>
        <fullName evidence="3">Putative surface cell wall-binding protein</fullName>
    </submittedName>
</protein>
<proteinExistence type="predicted"/>
<dbReference type="RefSeq" id="WP_036071618.1">
    <property type="nucleotide sequence ID" value="NZ_JAASUO010000011.1"/>
</dbReference>
<evidence type="ECO:0000256" key="1">
    <source>
        <dbReference type="SAM" id="MobiDB-lite"/>
    </source>
</evidence>
<dbReference type="AlphaFoldDB" id="A0A4R6ZSQ6"/>
<evidence type="ECO:0000313" key="4">
    <source>
        <dbReference type="Proteomes" id="UP000295558"/>
    </source>
</evidence>
<feature type="region of interest" description="Disordered" evidence="1">
    <location>
        <begin position="164"/>
        <end position="189"/>
    </location>
</feature>
<evidence type="ECO:0000259" key="2">
    <source>
        <dbReference type="Pfam" id="PF13731"/>
    </source>
</evidence>
<reference evidence="3 4" key="1">
    <citation type="submission" date="2019-03" db="EMBL/GenBank/DDBJ databases">
        <title>Genomic Encyclopedia of Type Strains, Phase III (KMG-III): the genomes of soil and plant-associated and newly described type strains.</title>
        <authorList>
            <person name="Whitman W."/>
        </authorList>
    </citation>
    <scope>NUCLEOTIDE SEQUENCE [LARGE SCALE GENOMIC DNA]</scope>
    <source>
        <strain evidence="3 4">CECT 7972</strain>
    </source>
</reference>
<feature type="domain" description="WxL" evidence="2">
    <location>
        <begin position="32"/>
        <end position="242"/>
    </location>
</feature>
<name>A0A4R6ZSQ6_9LIST</name>
<feature type="compositionally biased region" description="Polar residues" evidence="1">
    <location>
        <begin position="164"/>
        <end position="176"/>
    </location>
</feature>
<evidence type="ECO:0000313" key="3">
    <source>
        <dbReference type="EMBL" id="TDR55750.1"/>
    </source>
</evidence>
<organism evidence="3 4">
    <name type="scientific">Listeria rocourtiae</name>
    <dbReference type="NCBI Taxonomy" id="647910"/>
    <lineage>
        <taxon>Bacteria</taxon>
        <taxon>Bacillati</taxon>
        <taxon>Bacillota</taxon>
        <taxon>Bacilli</taxon>
        <taxon>Bacillales</taxon>
        <taxon>Listeriaceae</taxon>
        <taxon>Listeria</taxon>
    </lineage>
</organism>
<dbReference type="Pfam" id="PF13731">
    <property type="entry name" value="WxL"/>
    <property type="match status" value="1"/>
</dbReference>
<keyword evidence="4" id="KW-1185">Reference proteome</keyword>
<dbReference type="OrthoDB" id="2356942at2"/>
<accession>A0A4R6ZSQ6</accession>
<comment type="caution">
    <text evidence="3">The sequence shown here is derived from an EMBL/GenBank/DDBJ whole genome shotgun (WGS) entry which is preliminary data.</text>
</comment>
<dbReference type="Proteomes" id="UP000295558">
    <property type="component" value="Unassembled WGS sequence"/>
</dbReference>